<dbReference type="EMBL" id="PVWG01000065">
    <property type="protein sequence ID" value="PSB15264.1"/>
    <property type="molecule type" value="Genomic_DNA"/>
</dbReference>
<evidence type="ECO:0008006" key="3">
    <source>
        <dbReference type="Google" id="ProtNLM"/>
    </source>
</evidence>
<evidence type="ECO:0000313" key="1">
    <source>
        <dbReference type="EMBL" id="PSB15264.1"/>
    </source>
</evidence>
<evidence type="ECO:0000313" key="2">
    <source>
        <dbReference type="Proteomes" id="UP000238634"/>
    </source>
</evidence>
<reference evidence="1 2" key="1">
    <citation type="submission" date="2018-02" db="EMBL/GenBank/DDBJ databases">
        <authorList>
            <person name="Cohen D.B."/>
            <person name="Kent A.D."/>
        </authorList>
    </citation>
    <scope>NUCLEOTIDE SEQUENCE [LARGE SCALE GENOMIC DNA]</scope>
    <source>
        <strain evidence="1 2">ULC007</strain>
    </source>
</reference>
<proteinExistence type="predicted"/>
<dbReference type="NCBIfam" id="NF038167">
    <property type="entry name" value="cyan_ocin_like"/>
    <property type="match status" value="1"/>
</dbReference>
<protein>
    <recommendedName>
        <fullName evidence="3">Bacteriocin</fullName>
    </recommendedName>
</protein>
<dbReference type="RefSeq" id="WP_106254188.1">
    <property type="nucleotide sequence ID" value="NZ_PVWG01000065.1"/>
</dbReference>
<comment type="caution">
    <text evidence="1">The sequence shown here is derived from an EMBL/GenBank/DDBJ whole genome shotgun (WGS) entry which is preliminary data.</text>
</comment>
<accession>A0A2T1D4B9</accession>
<name>A0A2T1D4B9_9CYAN</name>
<dbReference type="Proteomes" id="UP000238634">
    <property type="component" value="Unassembled WGS sequence"/>
</dbReference>
<sequence>MSDKLAQSQETSIELSEQDLDAVAGGVALSFADATGVAFGNNFAATANSADTQTISVPGFNLASGQAHSASIAG</sequence>
<organism evidence="1 2">
    <name type="scientific">Phormidesmis priestleyi ULC007</name>
    <dbReference type="NCBI Taxonomy" id="1920490"/>
    <lineage>
        <taxon>Bacteria</taxon>
        <taxon>Bacillati</taxon>
        <taxon>Cyanobacteriota</taxon>
        <taxon>Cyanophyceae</taxon>
        <taxon>Leptolyngbyales</taxon>
        <taxon>Leptolyngbyaceae</taxon>
        <taxon>Phormidesmis</taxon>
    </lineage>
</organism>
<gene>
    <name evidence="1" type="ORF">C7B65_24740</name>
</gene>
<reference evidence="1 2" key="2">
    <citation type="submission" date="2018-03" db="EMBL/GenBank/DDBJ databases">
        <title>The ancient ancestry and fast evolution of plastids.</title>
        <authorList>
            <person name="Moore K.R."/>
            <person name="Magnabosco C."/>
            <person name="Momper L."/>
            <person name="Gold D.A."/>
            <person name="Bosak T."/>
            <person name="Fournier G.P."/>
        </authorList>
    </citation>
    <scope>NUCLEOTIDE SEQUENCE [LARGE SCALE GENOMIC DNA]</scope>
    <source>
        <strain evidence="1 2">ULC007</strain>
    </source>
</reference>
<keyword evidence="2" id="KW-1185">Reference proteome</keyword>
<dbReference type="AlphaFoldDB" id="A0A2T1D4B9"/>
<dbReference type="InterPro" id="IPR049891">
    <property type="entry name" value="CTB"/>
</dbReference>